<dbReference type="EMBL" id="BQXH01000007">
    <property type="protein sequence ID" value="GKS81289.1"/>
    <property type="molecule type" value="Genomic_DNA"/>
</dbReference>
<gene>
    <name evidence="1" type="ORF">LPAF129_09750</name>
</gene>
<reference evidence="1" key="1">
    <citation type="journal article" date="2022" name="Int. J. Syst. Evol. Microbiol.">
        <title>A novel species of lactic acid bacteria, Ligilactobacillus pabuli sp. nov., isolated from alfalfa silage.</title>
        <authorList>
            <person name="Tohno M."/>
            <person name="Tanizawa Y."/>
            <person name="Sawada H."/>
            <person name="Sakamoto M."/>
            <person name="Ohkuma M."/>
            <person name="Kobayashi H."/>
        </authorList>
    </citation>
    <scope>NUCLEOTIDE SEQUENCE</scope>
    <source>
        <strain evidence="1">AF129</strain>
    </source>
</reference>
<comment type="caution">
    <text evidence="1">The sequence shown here is derived from an EMBL/GenBank/DDBJ whole genome shotgun (WGS) entry which is preliminary data.</text>
</comment>
<keyword evidence="2" id="KW-1185">Reference proteome</keyword>
<sequence length="115" mass="13010">MEHINKTAVLPLFFERSALVTRKIDIKVSDIASGSVYSINAGKKSGAKEQHKRIYNILLCLFFSIKYPQTAAISIIKKEKRFNAVVVLLNFKIEHNLIIQEKIIVDPTLLGAKEK</sequence>
<protein>
    <submittedName>
        <fullName evidence="1">Uncharacterized protein</fullName>
    </submittedName>
</protein>
<name>A0ABQ5JH25_9LACO</name>
<organism evidence="1 2">
    <name type="scientific">Ligilactobacillus pabuli</name>
    <dbReference type="NCBI Taxonomy" id="2886039"/>
    <lineage>
        <taxon>Bacteria</taxon>
        <taxon>Bacillati</taxon>
        <taxon>Bacillota</taxon>
        <taxon>Bacilli</taxon>
        <taxon>Lactobacillales</taxon>
        <taxon>Lactobacillaceae</taxon>
        <taxon>Ligilactobacillus</taxon>
    </lineage>
</organism>
<proteinExistence type="predicted"/>
<dbReference type="Proteomes" id="UP001055149">
    <property type="component" value="Unassembled WGS sequence"/>
</dbReference>
<accession>A0ABQ5JH25</accession>
<evidence type="ECO:0000313" key="2">
    <source>
        <dbReference type="Proteomes" id="UP001055149"/>
    </source>
</evidence>
<evidence type="ECO:0000313" key="1">
    <source>
        <dbReference type="EMBL" id="GKS81289.1"/>
    </source>
</evidence>